<proteinExistence type="inferred from homology"/>
<evidence type="ECO:0000259" key="14">
    <source>
        <dbReference type="Pfam" id="PF14821"/>
    </source>
</evidence>
<dbReference type="GO" id="GO:0004795">
    <property type="term" value="F:threonine synthase activity"/>
    <property type="evidence" value="ECO:0007669"/>
    <property type="project" value="UniProtKB-UniRule"/>
</dbReference>
<feature type="domain" description="Tryptophan synthase beta chain-like PALP" evidence="13">
    <location>
        <begin position="96"/>
        <end position="366"/>
    </location>
</feature>
<dbReference type="SUPFAM" id="SSF53686">
    <property type="entry name" value="Tryptophan synthase beta subunit-like PLP-dependent enzymes"/>
    <property type="match status" value="1"/>
</dbReference>
<dbReference type="Pfam" id="PF00291">
    <property type="entry name" value="PALP"/>
    <property type="match status" value="1"/>
</dbReference>
<keyword evidence="16" id="KW-1185">Reference proteome</keyword>
<evidence type="ECO:0000256" key="7">
    <source>
        <dbReference type="ARBA" id="ARBA00022697"/>
    </source>
</evidence>
<dbReference type="InterPro" id="IPR036052">
    <property type="entry name" value="TrpB-like_PALP_sf"/>
</dbReference>
<evidence type="ECO:0000256" key="12">
    <source>
        <dbReference type="PIRSR" id="PIRSR604450-51"/>
    </source>
</evidence>
<dbReference type="EC" id="4.2.3.1" evidence="4 11"/>
<dbReference type="GO" id="GO:0009088">
    <property type="term" value="P:threonine biosynthetic process"/>
    <property type="evidence" value="ECO:0007669"/>
    <property type="project" value="UniProtKB-UniRule"/>
</dbReference>
<dbReference type="Proteomes" id="UP000516093">
    <property type="component" value="Chromosome"/>
</dbReference>
<evidence type="ECO:0000256" key="6">
    <source>
        <dbReference type="ARBA" id="ARBA00022605"/>
    </source>
</evidence>
<dbReference type="RefSeq" id="WP_187733493.1">
    <property type="nucleotide sequence ID" value="NZ_BMFN01000001.1"/>
</dbReference>
<evidence type="ECO:0000256" key="11">
    <source>
        <dbReference type="NCBIfam" id="TIGR00260"/>
    </source>
</evidence>
<dbReference type="InterPro" id="IPR000634">
    <property type="entry name" value="Ser/Thr_deHydtase_PyrdxlP-BS"/>
</dbReference>
<keyword evidence="7" id="KW-0791">Threonine biosynthesis</keyword>
<feature type="domain" description="Threonine synthase N-terminal" evidence="14">
    <location>
        <begin position="2"/>
        <end position="79"/>
    </location>
</feature>
<dbReference type="Gene3D" id="3.90.1380.10">
    <property type="entry name" value="Threonine synthase, N-terminal domain"/>
    <property type="match status" value="1"/>
</dbReference>
<evidence type="ECO:0000256" key="1">
    <source>
        <dbReference type="ARBA" id="ARBA00001933"/>
    </source>
</evidence>
<sequence length="430" mass="46801">MRYYSLNKQAPAVDFQTATIAGQAPDGGLYFPERIPKFSPNLLHNLSTMPRAEVAFEVIRPYVGNTIPEDVLQKICAETVDFEFPLVPVTERIAALELFHGPTLAFKDVGARFMSRCLGYFSRQQKEPVTVLVATSGDTGGAVADGFLGVEGVEVVILYPSGKVSPLQELQLTTLGQNITALEVRGNFDDCQRLVKQAFLDPHIAAHRQLTSANSINVARWLPQQFYYCYALQQWTQKSPPVVAVPSGNFGNICAGLLAHASGLPIGHFVAACNANSAVADYLRTGTFSARTAVVTLSNAMDVGNPSNFGRILELFGQSHSGVSQLVSGAIISDQQTKETIRRVHQATGYLLDPHGAVAFKALEDYLADHPTDQGIFLETAHPVKFPEVVEPVIGRMVPVPEAVQGLLSRTKHSILLEPEYAALQEFLLR</sequence>
<feature type="modified residue" description="N6-(pyridoxal phosphate)lysine" evidence="12">
    <location>
        <position position="107"/>
    </location>
</feature>
<evidence type="ECO:0000256" key="5">
    <source>
        <dbReference type="ARBA" id="ARBA00018679"/>
    </source>
</evidence>
<organism evidence="15 16">
    <name type="scientific">Hymenobacter qilianensis</name>
    <dbReference type="NCBI Taxonomy" id="1385715"/>
    <lineage>
        <taxon>Bacteria</taxon>
        <taxon>Pseudomonadati</taxon>
        <taxon>Bacteroidota</taxon>
        <taxon>Cytophagia</taxon>
        <taxon>Cytophagales</taxon>
        <taxon>Hymenobacteraceae</taxon>
        <taxon>Hymenobacter</taxon>
    </lineage>
</organism>
<dbReference type="PANTHER" id="PTHR42690:SF1">
    <property type="entry name" value="THREONINE SYNTHASE-LIKE 2"/>
    <property type="match status" value="1"/>
</dbReference>
<name>A0A7H0GYA8_9BACT</name>
<evidence type="ECO:0000256" key="2">
    <source>
        <dbReference type="ARBA" id="ARBA00004979"/>
    </source>
</evidence>
<dbReference type="NCBIfam" id="TIGR00260">
    <property type="entry name" value="thrC"/>
    <property type="match status" value="1"/>
</dbReference>
<evidence type="ECO:0000313" key="15">
    <source>
        <dbReference type="EMBL" id="QNP53274.1"/>
    </source>
</evidence>
<comment type="similarity">
    <text evidence="3">Belongs to the threonine synthase family.</text>
</comment>
<accession>A0A7H0GYA8</accession>
<dbReference type="EMBL" id="CP060784">
    <property type="protein sequence ID" value="QNP53274.1"/>
    <property type="molecule type" value="Genomic_DNA"/>
</dbReference>
<dbReference type="UniPathway" id="UPA00050">
    <property type="reaction ID" value="UER00065"/>
</dbReference>
<evidence type="ECO:0000256" key="10">
    <source>
        <dbReference type="ARBA" id="ARBA00049144"/>
    </source>
</evidence>
<evidence type="ECO:0000259" key="13">
    <source>
        <dbReference type="Pfam" id="PF00291"/>
    </source>
</evidence>
<evidence type="ECO:0000256" key="3">
    <source>
        <dbReference type="ARBA" id="ARBA00005517"/>
    </source>
</evidence>
<dbReference type="Pfam" id="PF14821">
    <property type="entry name" value="Thr_synth_N"/>
    <property type="match status" value="1"/>
</dbReference>
<evidence type="ECO:0000256" key="4">
    <source>
        <dbReference type="ARBA" id="ARBA00013028"/>
    </source>
</evidence>
<evidence type="ECO:0000313" key="16">
    <source>
        <dbReference type="Proteomes" id="UP000516093"/>
    </source>
</evidence>
<dbReference type="KEGG" id="hqi:H9L05_06505"/>
<evidence type="ECO:0000256" key="8">
    <source>
        <dbReference type="ARBA" id="ARBA00022898"/>
    </source>
</evidence>
<dbReference type="InterPro" id="IPR004450">
    <property type="entry name" value="Thr_synthase-like"/>
</dbReference>
<comment type="pathway">
    <text evidence="2">Amino-acid biosynthesis; L-threonine biosynthesis; L-threonine from L-aspartate: step 5/5.</text>
</comment>
<dbReference type="InterPro" id="IPR001926">
    <property type="entry name" value="TrpB-like_PALP"/>
</dbReference>
<dbReference type="InterPro" id="IPR029144">
    <property type="entry name" value="Thr_synth_N"/>
</dbReference>
<protein>
    <recommendedName>
        <fullName evidence="5 11">Threonine synthase</fullName>
        <ecNumber evidence="4 11">4.2.3.1</ecNumber>
    </recommendedName>
</protein>
<evidence type="ECO:0000256" key="9">
    <source>
        <dbReference type="ARBA" id="ARBA00023239"/>
    </source>
</evidence>
<dbReference type="PROSITE" id="PS00165">
    <property type="entry name" value="DEHYDRATASE_SER_THR"/>
    <property type="match status" value="1"/>
</dbReference>
<comment type="cofactor">
    <cofactor evidence="1 12">
        <name>pyridoxal 5'-phosphate</name>
        <dbReference type="ChEBI" id="CHEBI:597326"/>
    </cofactor>
</comment>
<dbReference type="InterPro" id="IPR037158">
    <property type="entry name" value="Thr_synth_N_sf"/>
</dbReference>
<keyword evidence="6" id="KW-0028">Amino-acid biosynthesis</keyword>
<dbReference type="Gene3D" id="3.40.50.1100">
    <property type="match status" value="2"/>
</dbReference>
<comment type="catalytic activity">
    <reaction evidence="10">
        <text>O-phospho-L-homoserine + H2O = L-threonine + phosphate</text>
        <dbReference type="Rhea" id="RHEA:10840"/>
        <dbReference type="ChEBI" id="CHEBI:15377"/>
        <dbReference type="ChEBI" id="CHEBI:43474"/>
        <dbReference type="ChEBI" id="CHEBI:57590"/>
        <dbReference type="ChEBI" id="CHEBI:57926"/>
        <dbReference type="EC" id="4.2.3.1"/>
    </reaction>
</comment>
<dbReference type="AlphaFoldDB" id="A0A7H0GYA8"/>
<dbReference type="PANTHER" id="PTHR42690">
    <property type="entry name" value="THREONINE SYNTHASE FAMILY MEMBER"/>
    <property type="match status" value="1"/>
</dbReference>
<keyword evidence="8 12" id="KW-0663">Pyridoxal phosphate</keyword>
<dbReference type="GO" id="GO:0030170">
    <property type="term" value="F:pyridoxal phosphate binding"/>
    <property type="evidence" value="ECO:0007669"/>
    <property type="project" value="InterPro"/>
</dbReference>
<keyword evidence="9 15" id="KW-0456">Lyase</keyword>
<dbReference type="InterPro" id="IPR051166">
    <property type="entry name" value="Threonine_Synthase"/>
</dbReference>
<gene>
    <name evidence="15" type="primary">thrC</name>
    <name evidence="15" type="ORF">H9L05_06505</name>
</gene>
<reference evidence="15 16" key="1">
    <citation type="submission" date="2020-08" db="EMBL/GenBank/DDBJ databases">
        <title>Genome sequence of Hymenobacter qilianensis JCM 19763T.</title>
        <authorList>
            <person name="Hyun D.-W."/>
            <person name="Bae J.-W."/>
        </authorList>
    </citation>
    <scope>NUCLEOTIDE SEQUENCE [LARGE SCALE GENOMIC DNA]</scope>
    <source>
        <strain evidence="15 16">JCM 19763</strain>
    </source>
</reference>